<organism evidence="2 3">
    <name type="scientific">Cudoniella acicularis</name>
    <dbReference type="NCBI Taxonomy" id="354080"/>
    <lineage>
        <taxon>Eukaryota</taxon>
        <taxon>Fungi</taxon>
        <taxon>Dikarya</taxon>
        <taxon>Ascomycota</taxon>
        <taxon>Pezizomycotina</taxon>
        <taxon>Leotiomycetes</taxon>
        <taxon>Helotiales</taxon>
        <taxon>Tricladiaceae</taxon>
        <taxon>Cudoniella</taxon>
    </lineage>
</organism>
<dbReference type="Proteomes" id="UP000566819">
    <property type="component" value="Unassembled WGS sequence"/>
</dbReference>
<feature type="transmembrane region" description="Helical" evidence="1">
    <location>
        <begin position="31"/>
        <end position="49"/>
    </location>
</feature>
<keyword evidence="3" id="KW-1185">Reference proteome</keyword>
<dbReference type="EMBL" id="JAAMPI010000171">
    <property type="protein sequence ID" value="KAF4634623.1"/>
    <property type="molecule type" value="Genomic_DNA"/>
</dbReference>
<protein>
    <submittedName>
        <fullName evidence="2">Uncharacterized protein</fullName>
    </submittedName>
</protein>
<evidence type="ECO:0000313" key="3">
    <source>
        <dbReference type="Proteomes" id="UP000566819"/>
    </source>
</evidence>
<evidence type="ECO:0000313" key="2">
    <source>
        <dbReference type="EMBL" id="KAF4634623.1"/>
    </source>
</evidence>
<comment type="caution">
    <text evidence="2">The sequence shown here is derived from an EMBL/GenBank/DDBJ whole genome shotgun (WGS) entry which is preliminary data.</text>
</comment>
<keyword evidence="1" id="KW-0812">Transmembrane</keyword>
<accession>A0A8H4RSK5</accession>
<dbReference type="AlphaFoldDB" id="A0A8H4RSK5"/>
<keyword evidence="1" id="KW-1133">Transmembrane helix</keyword>
<gene>
    <name evidence="2" type="ORF">G7Y89_g3477</name>
</gene>
<reference evidence="2 3" key="1">
    <citation type="submission" date="2020-03" db="EMBL/GenBank/DDBJ databases">
        <title>Draft Genome Sequence of Cudoniella acicularis.</title>
        <authorList>
            <person name="Buettner E."/>
            <person name="Kellner H."/>
        </authorList>
    </citation>
    <scope>NUCLEOTIDE SEQUENCE [LARGE SCALE GENOMIC DNA]</scope>
    <source>
        <strain evidence="2 3">DSM 108380</strain>
    </source>
</reference>
<feature type="transmembrane region" description="Helical" evidence="1">
    <location>
        <begin position="139"/>
        <end position="159"/>
    </location>
</feature>
<evidence type="ECO:0000256" key="1">
    <source>
        <dbReference type="SAM" id="Phobius"/>
    </source>
</evidence>
<name>A0A8H4RSK5_9HELO</name>
<feature type="transmembrane region" description="Helical" evidence="1">
    <location>
        <begin position="6"/>
        <end position="24"/>
    </location>
</feature>
<keyword evidence="1" id="KW-0472">Membrane</keyword>
<sequence>MTQDFLLCTSAISFAGLGMLLIALSGTSRTCFGMSLVVFAFGIGFADAMKSLATKLILEKKEGCEDDVEEEEGCDRVREVKMLYLSIEYVQALANMINGPAWAGIYSLVLNTASQASSGPGVEAQFQEKKGGAGNWKMAVPWIFASGLMFGTLGLVIFLKVKRRTEIGI</sequence>
<proteinExistence type="predicted"/>